<comment type="subunit">
    <text evidence="3">Homodimer.</text>
</comment>
<accession>Q2JG98</accession>
<keyword evidence="8 11" id="KW-0408">Iron</keyword>
<keyword evidence="7" id="KW-0560">Oxidoreductase</keyword>
<feature type="binding site" evidence="11">
    <location>
        <position position="72"/>
    </location>
    <ligand>
        <name>Fe cation</name>
        <dbReference type="ChEBI" id="CHEBI:24875"/>
        <label>1</label>
    </ligand>
</feature>
<dbReference type="EMBL" id="CP000249">
    <property type="protein sequence ID" value="ABD09694.1"/>
    <property type="molecule type" value="Genomic_DNA"/>
</dbReference>
<feature type="binding site" evidence="11">
    <location>
        <position position="103"/>
    </location>
    <ligand>
        <name>Fe cation</name>
        <dbReference type="ChEBI" id="CHEBI:24875"/>
        <label>2</label>
    </ligand>
</feature>
<dbReference type="PIRSF" id="PIRSF000346">
    <property type="entry name" value="Dlt9_acylACP_des"/>
    <property type="match status" value="1"/>
</dbReference>
<dbReference type="OrthoDB" id="9772881at2"/>
<evidence type="ECO:0000256" key="8">
    <source>
        <dbReference type="ARBA" id="ARBA00023004"/>
    </source>
</evidence>
<sequence length="312" mass="35335">MKSLTDIDLIRDLEPVAEANLNRHLGVAAEWMPHEYVPWGEGRDFDSLPWEPGQSKLSQIAQIAFEVNLLTEDNLPSYHREIADAFGQDGAWGSWVHRWTAEEGRHSIAMRDYLLVTRAVDPIALERNRMYQMGKGYDSRNKSPLEATVYVSFQELATRVSHRNTGRFCGEPIAEKLLTRVATDENLHMIFYRNVIAGALELDPSRTVVAIRDELVNFQMPGTGIRDFGRKAIQIARAGIYNLRIHHDDVVLPVLRHWRFFDLEGLNGEAEKAREEVSAFVTGLDALATQQEAKLARTTERATRRAKALASA</sequence>
<dbReference type="STRING" id="106370.Francci3_0307"/>
<dbReference type="eggNOG" id="COG0208">
    <property type="taxonomic scope" value="Bacteria"/>
</dbReference>
<dbReference type="GO" id="GO:0006633">
    <property type="term" value="P:fatty acid biosynthetic process"/>
    <property type="evidence" value="ECO:0007669"/>
    <property type="project" value="UniProtKB-KW"/>
</dbReference>
<comment type="similarity">
    <text evidence="2">Belongs to the fatty acid desaturase type 2 family.</text>
</comment>
<evidence type="ECO:0000256" key="4">
    <source>
        <dbReference type="ARBA" id="ARBA00022516"/>
    </source>
</evidence>
<keyword evidence="6" id="KW-0276">Fatty acid metabolism</keyword>
<feature type="binding site" evidence="11">
    <location>
        <position position="155"/>
    </location>
    <ligand>
        <name>Fe cation</name>
        <dbReference type="ChEBI" id="CHEBI:24875"/>
        <label>2</label>
    </ligand>
</feature>
<evidence type="ECO:0000256" key="2">
    <source>
        <dbReference type="ARBA" id="ARBA00008749"/>
    </source>
</evidence>
<evidence type="ECO:0000313" key="13">
    <source>
        <dbReference type="Proteomes" id="UP000001937"/>
    </source>
</evidence>
<dbReference type="GO" id="GO:0045300">
    <property type="term" value="F:stearoyl-[ACP] desaturase activity"/>
    <property type="evidence" value="ECO:0007669"/>
    <property type="project" value="InterPro"/>
</dbReference>
<evidence type="ECO:0000256" key="1">
    <source>
        <dbReference type="ARBA" id="ARBA00001954"/>
    </source>
</evidence>
<dbReference type="AlphaFoldDB" id="Q2JG98"/>
<evidence type="ECO:0000256" key="7">
    <source>
        <dbReference type="ARBA" id="ARBA00023002"/>
    </source>
</evidence>
<evidence type="ECO:0000256" key="10">
    <source>
        <dbReference type="ARBA" id="ARBA00023160"/>
    </source>
</evidence>
<keyword evidence="5 11" id="KW-0479">Metal-binding</keyword>
<feature type="binding site" evidence="11">
    <location>
        <position position="188"/>
    </location>
    <ligand>
        <name>Fe cation</name>
        <dbReference type="ChEBI" id="CHEBI:24875"/>
        <label>2</label>
    </ligand>
</feature>
<dbReference type="Pfam" id="PF03405">
    <property type="entry name" value="FA_desaturase_2"/>
    <property type="match status" value="1"/>
</dbReference>
<comment type="cofactor">
    <cofactor evidence="11">
        <name>Fe cation</name>
        <dbReference type="ChEBI" id="CHEBI:24875"/>
    </cofactor>
    <text evidence="11">Binds 2 iron ions per subunit.</text>
</comment>
<evidence type="ECO:0000256" key="3">
    <source>
        <dbReference type="ARBA" id="ARBA00011738"/>
    </source>
</evidence>
<name>Q2JG98_FRACC</name>
<dbReference type="HOGENOM" id="CLU_034505_3_0_11"/>
<dbReference type="GO" id="GO:0046872">
    <property type="term" value="F:metal ion binding"/>
    <property type="evidence" value="ECO:0007669"/>
    <property type="project" value="UniProtKB-KW"/>
</dbReference>
<accession>A0A1X1Q2C4</accession>
<proteinExistence type="inferred from homology"/>
<dbReference type="CDD" id="cd01050">
    <property type="entry name" value="Acyl_ACP_Desat"/>
    <property type="match status" value="1"/>
</dbReference>
<keyword evidence="13" id="KW-1185">Reference proteome</keyword>
<dbReference type="RefSeq" id="WP_011434772.1">
    <property type="nucleotide sequence ID" value="NC_007777.1"/>
</dbReference>
<dbReference type="PANTHER" id="PTHR31155">
    <property type="entry name" value="ACYL- ACYL-CARRIER-PROTEIN DESATURASE-RELATED"/>
    <property type="match status" value="1"/>
</dbReference>
<evidence type="ECO:0000256" key="11">
    <source>
        <dbReference type="PIRSR" id="PIRSR000346-1"/>
    </source>
</evidence>
<keyword evidence="4" id="KW-0444">Lipid biosynthesis</keyword>
<keyword evidence="10" id="KW-0275">Fatty acid biosynthesis</keyword>
<evidence type="ECO:0000256" key="9">
    <source>
        <dbReference type="ARBA" id="ARBA00023098"/>
    </source>
</evidence>
<reference evidence="12 13" key="1">
    <citation type="journal article" date="2007" name="Genome Res.">
        <title>Genome characteristics of facultatively symbiotic Frankia sp. strains reflect host range and host plant biogeography.</title>
        <authorList>
            <person name="Normand P."/>
            <person name="Lapierre P."/>
            <person name="Tisa L.S."/>
            <person name="Gogarten J.P."/>
            <person name="Alloisio N."/>
            <person name="Bagnarol E."/>
            <person name="Bassi C.A."/>
            <person name="Berry A.M."/>
            <person name="Bickhart D.M."/>
            <person name="Choisne N."/>
            <person name="Couloux A."/>
            <person name="Cournoyer B."/>
            <person name="Cruveiller S."/>
            <person name="Daubin V."/>
            <person name="Demange N."/>
            <person name="Francino M.P."/>
            <person name="Goltsman E."/>
            <person name="Huang Y."/>
            <person name="Kopp O.R."/>
            <person name="Labarre L."/>
            <person name="Lapidus A."/>
            <person name="Lavire C."/>
            <person name="Marechal J."/>
            <person name="Martinez M."/>
            <person name="Mastronunzio J.E."/>
            <person name="Mullin B.C."/>
            <person name="Niemann J."/>
            <person name="Pujic P."/>
            <person name="Rawnsley T."/>
            <person name="Rouy Z."/>
            <person name="Schenowitz C."/>
            <person name="Sellstedt A."/>
            <person name="Tavares F."/>
            <person name="Tomkins J.P."/>
            <person name="Vallenet D."/>
            <person name="Valverde C."/>
            <person name="Wall L.G."/>
            <person name="Wang Y."/>
            <person name="Medigue C."/>
            <person name="Benson D.R."/>
        </authorList>
    </citation>
    <scope>NUCLEOTIDE SEQUENCE [LARGE SCALE GENOMIC DNA]</scope>
    <source>
        <strain evidence="13">DSM 45818 / CECT 9043 / CcI3</strain>
    </source>
</reference>
<evidence type="ECO:0000313" key="12">
    <source>
        <dbReference type="EMBL" id="ABD09694.1"/>
    </source>
</evidence>
<dbReference type="GO" id="GO:0005829">
    <property type="term" value="C:cytosol"/>
    <property type="evidence" value="ECO:0007669"/>
    <property type="project" value="TreeGrafter"/>
</dbReference>
<keyword evidence="9" id="KW-0443">Lipid metabolism</keyword>
<dbReference type="SUPFAM" id="SSF47240">
    <property type="entry name" value="Ferritin-like"/>
    <property type="match status" value="1"/>
</dbReference>
<evidence type="ECO:0000256" key="5">
    <source>
        <dbReference type="ARBA" id="ARBA00022723"/>
    </source>
</evidence>
<protein>
    <submittedName>
        <fullName evidence="12">Fatty acid desaturase, type 2</fullName>
    </submittedName>
</protein>
<dbReference type="Proteomes" id="UP000001937">
    <property type="component" value="Chromosome"/>
</dbReference>
<feature type="binding site" evidence="11">
    <location>
        <position position="106"/>
    </location>
    <ligand>
        <name>Fe cation</name>
        <dbReference type="ChEBI" id="CHEBI:24875"/>
        <label>1</label>
    </ligand>
</feature>
<dbReference type="InterPro" id="IPR009078">
    <property type="entry name" value="Ferritin-like_SF"/>
</dbReference>
<dbReference type="InterPro" id="IPR012348">
    <property type="entry name" value="RNR-like"/>
</dbReference>
<dbReference type="KEGG" id="fra:Francci3_0307"/>
<feature type="binding site" evidence="11">
    <location>
        <position position="103"/>
    </location>
    <ligand>
        <name>Fe cation</name>
        <dbReference type="ChEBI" id="CHEBI:24875"/>
        <label>1</label>
    </ligand>
</feature>
<feature type="binding site" evidence="11">
    <location>
        <position position="185"/>
    </location>
    <ligand>
        <name>Fe cation</name>
        <dbReference type="ChEBI" id="CHEBI:24875"/>
        <label>1</label>
    </ligand>
</feature>
<dbReference type="Gene3D" id="1.10.620.20">
    <property type="entry name" value="Ribonucleotide Reductase, subunit A"/>
    <property type="match status" value="1"/>
</dbReference>
<organism evidence="12 13">
    <name type="scientific">Frankia casuarinae (strain DSM 45818 / CECT 9043 / HFP020203 / CcI3)</name>
    <dbReference type="NCBI Taxonomy" id="106370"/>
    <lineage>
        <taxon>Bacteria</taxon>
        <taxon>Bacillati</taxon>
        <taxon>Actinomycetota</taxon>
        <taxon>Actinomycetes</taxon>
        <taxon>Frankiales</taxon>
        <taxon>Frankiaceae</taxon>
        <taxon>Frankia</taxon>
    </lineage>
</organism>
<dbReference type="InterPro" id="IPR005067">
    <property type="entry name" value="Fatty_acid_desaturase-2"/>
</dbReference>
<dbReference type="PANTHER" id="PTHR31155:SF9">
    <property type="entry name" value="STEAROYL-[ACYL-CARRIER-PROTEIN] 9-DESATURASE 7, CHLOROPLASTIC"/>
    <property type="match status" value="1"/>
</dbReference>
<comment type="cofactor">
    <cofactor evidence="1">
        <name>Fe(2+)</name>
        <dbReference type="ChEBI" id="CHEBI:29033"/>
    </cofactor>
</comment>
<feature type="binding site" evidence="11">
    <location>
        <position position="185"/>
    </location>
    <ligand>
        <name>Fe cation</name>
        <dbReference type="ChEBI" id="CHEBI:24875"/>
        <label>2</label>
    </ligand>
</feature>
<evidence type="ECO:0000256" key="6">
    <source>
        <dbReference type="ARBA" id="ARBA00022832"/>
    </source>
</evidence>
<gene>
    <name evidence="12" type="ordered locus">Francci3_0307</name>
</gene>